<feature type="non-terminal residue" evidence="12">
    <location>
        <position position="1"/>
    </location>
</feature>
<dbReference type="GO" id="GO:0016743">
    <property type="term" value="F:carboxyl- or carbamoyltransferase activity"/>
    <property type="evidence" value="ECO:0007669"/>
    <property type="project" value="InterPro"/>
</dbReference>
<dbReference type="GO" id="GO:0009317">
    <property type="term" value="C:acetyl-CoA carboxylase complex"/>
    <property type="evidence" value="ECO:0007669"/>
    <property type="project" value="InterPro"/>
</dbReference>
<proteinExistence type="inferred from homology"/>
<dbReference type="PRINTS" id="PR01069">
    <property type="entry name" value="ACCCTRFRASEA"/>
</dbReference>
<dbReference type="EC" id="2.1.3.15" evidence="2"/>
<organism evidence="12">
    <name type="scientific">marine metagenome</name>
    <dbReference type="NCBI Taxonomy" id="408172"/>
    <lineage>
        <taxon>unclassified sequences</taxon>
        <taxon>metagenomes</taxon>
        <taxon>ecological metagenomes</taxon>
    </lineage>
</organism>
<keyword evidence="9" id="KW-0275">Fatty acid biosynthesis</keyword>
<evidence type="ECO:0000313" key="12">
    <source>
        <dbReference type="EMBL" id="SVD05224.1"/>
    </source>
</evidence>
<keyword evidence="7" id="KW-0067">ATP-binding</keyword>
<evidence type="ECO:0000259" key="11">
    <source>
        <dbReference type="PROSITE" id="PS50989"/>
    </source>
</evidence>
<comment type="catalytic activity">
    <reaction evidence="10">
        <text>N(6)-carboxybiotinyl-L-lysyl-[protein] + acetyl-CoA = N(6)-biotinyl-L-lysyl-[protein] + malonyl-CoA</text>
        <dbReference type="Rhea" id="RHEA:54728"/>
        <dbReference type="Rhea" id="RHEA-COMP:10505"/>
        <dbReference type="Rhea" id="RHEA-COMP:10506"/>
        <dbReference type="ChEBI" id="CHEBI:57288"/>
        <dbReference type="ChEBI" id="CHEBI:57384"/>
        <dbReference type="ChEBI" id="CHEBI:83144"/>
        <dbReference type="ChEBI" id="CHEBI:83145"/>
        <dbReference type="EC" id="2.1.3.15"/>
    </reaction>
</comment>
<evidence type="ECO:0000256" key="2">
    <source>
        <dbReference type="ARBA" id="ARBA00011883"/>
    </source>
</evidence>
<sequence length="290" mass="32184">INTEESIKKINIYNLEKKNLFEKIYSNLNAWQKVQIARHPERPHCIDYINSVFDNFIPLAGDKKFGEDKAIVSGMGNIGEQSFMIIGNEKGSTMETRIKHNFGMAKPEGYRKAQRLMYLAEKFALPIITFVDTAGAFPGKEAEERGQSESIASSISACLKVKTPIISIIIGEGGSGGAIALATADKVLMLEHSIYSVISPEGCSSILWRSSDFIQQAADSLKLTASDCLRLGIINEVIKEVPGGAHRFIKEQFKIVNDSIQKNLKELSNISLDRLVINRNDKYLNITKTN</sequence>
<dbReference type="HAMAP" id="MF_00823">
    <property type="entry name" value="AcetylCoA_CT_alpha"/>
    <property type="match status" value="1"/>
</dbReference>
<evidence type="ECO:0000256" key="5">
    <source>
        <dbReference type="ARBA" id="ARBA00022741"/>
    </source>
</evidence>
<dbReference type="GO" id="GO:2001295">
    <property type="term" value="P:malonyl-CoA biosynthetic process"/>
    <property type="evidence" value="ECO:0007669"/>
    <property type="project" value="UniProtKB-UniPathway"/>
</dbReference>
<keyword evidence="3" id="KW-0444">Lipid biosynthesis</keyword>
<dbReference type="UniPathway" id="UPA00655">
    <property type="reaction ID" value="UER00711"/>
</dbReference>
<evidence type="ECO:0000256" key="8">
    <source>
        <dbReference type="ARBA" id="ARBA00023098"/>
    </source>
</evidence>
<keyword evidence="5" id="KW-0547">Nucleotide-binding</keyword>
<dbReference type="InterPro" id="IPR029045">
    <property type="entry name" value="ClpP/crotonase-like_dom_sf"/>
</dbReference>
<evidence type="ECO:0000256" key="6">
    <source>
        <dbReference type="ARBA" id="ARBA00022832"/>
    </source>
</evidence>
<evidence type="ECO:0000256" key="3">
    <source>
        <dbReference type="ARBA" id="ARBA00022516"/>
    </source>
</evidence>
<evidence type="ECO:0000256" key="4">
    <source>
        <dbReference type="ARBA" id="ARBA00022679"/>
    </source>
</evidence>
<dbReference type="NCBIfam" id="NF004344">
    <property type="entry name" value="PRK05724.1"/>
    <property type="match status" value="1"/>
</dbReference>
<accession>A0A382S5P3</accession>
<dbReference type="SUPFAM" id="SSF52096">
    <property type="entry name" value="ClpP/crotonase"/>
    <property type="match status" value="1"/>
</dbReference>
<dbReference type="InterPro" id="IPR011763">
    <property type="entry name" value="COA_CT_C"/>
</dbReference>
<gene>
    <name evidence="12" type="ORF">METZ01_LOCUS358078</name>
</gene>
<dbReference type="PROSITE" id="PS50989">
    <property type="entry name" value="COA_CT_CTER"/>
    <property type="match status" value="1"/>
</dbReference>
<dbReference type="PANTHER" id="PTHR42853">
    <property type="entry name" value="ACETYL-COENZYME A CARBOXYLASE CARBOXYL TRANSFERASE SUBUNIT ALPHA"/>
    <property type="match status" value="1"/>
</dbReference>
<dbReference type="EMBL" id="UINC01126625">
    <property type="protein sequence ID" value="SVD05224.1"/>
    <property type="molecule type" value="Genomic_DNA"/>
</dbReference>
<dbReference type="InterPro" id="IPR001095">
    <property type="entry name" value="Acetyl_CoA_COase_a_su"/>
</dbReference>
<dbReference type="PANTHER" id="PTHR42853:SF3">
    <property type="entry name" value="ACETYL-COENZYME A CARBOXYLASE CARBOXYL TRANSFERASE SUBUNIT ALPHA, CHLOROPLASTIC"/>
    <property type="match status" value="1"/>
</dbReference>
<reference evidence="12" key="1">
    <citation type="submission" date="2018-05" db="EMBL/GenBank/DDBJ databases">
        <authorList>
            <person name="Lanie J.A."/>
            <person name="Ng W.-L."/>
            <person name="Kazmierczak K.M."/>
            <person name="Andrzejewski T.M."/>
            <person name="Davidsen T.M."/>
            <person name="Wayne K.J."/>
            <person name="Tettelin H."/>
            <person name="Glass J.I."/>
            <person name="Rusch D."/>
            <person name="Podicherti R."/>
            <person name="Tsui H.-C.T."/>
            <person name="Winkler M.E."/>
        </authorList>
    </citation>
    <scope>NUCLEOTIDE SEQUENCE</scope>
</reference>
<evidence type="ECO:0000256" key="1">
    <source>
        <dbReference type="ARBA" id="ARBA00004956"/>
    </source>
</evidence>
<dbReference type="NCBIfam" id="TIGR00513">
    <property type="entry name" value="accA"/>
    <property type="match status" value="1"/>
</dbReference>
<dbReference type="NCBIfam" id="NF041504">
    <property type="entry name" value="AccA_sub"/>
    <property type="match status" value="1"/>
</dbReference>
<comment type="pathway">
    <text evidence="1">Lipid metabolism; malonyl-CoA biosynthesis; malonyl-CoA from acetyl-CoA: step 1/1.</text>
</comment>
<feature type="domain" description="CoA carboxyltransferase C-terminal" evidence="11">
    <location>
        <begin position="14"/>
        <end position="266"/>
    </location>
</feature>
<evidence type="ECO:0000256" key="10">
    <source>
        <dbReference type="ARBA" id="ARBA00049152"/>
    </source>
</evidence>
<name>A0A382S5P3_9ZZZZ</name>
<dbReference type="GO" id="GO:0006633">
    <property type="term" value="P:fatty acid biosynthetic process"/>
    <property type="evidence" value="ECO:0007669"/>
    <property type="project" value="UniProtKB-KW"/>
</dbReference>
<dbReference type="GO" id="GO:0003989">
    <property type="term" value="F:acetyl-CoA carboxylase activity"/>
    <property type="evidence" value="ECO:0007669"/>
    <property type="project" value="InterPro"/>
</dbReference>
<evidence type="ECO:0000256" key="9">
    <source>
        <dbReference type="ARBA" id="ARBA00023160"/>
    </source>
</evidence>
<dbReference type="Gene3D" id="3.90.226.10">
    <property type="entry name" value="2-enoyl-CoA Hydratase, Chain A, domain 1"/>
    <property type="match status" value="1"/>
</dbReference>
<keyword evidence="4" id="KW-0808">Transferase</keyword>
<dbReference type="Pfam" id="PF03255">
    <property type="entry name" value="ACCA"/>
    <property type="match status" value="1"/>
</dbReference>
<evidence type="ECO:0000256" key="7">
    <source>
        <dbReference type="ARBA" id="ARBA00022840"/>
    </source>
</evidence>
<dbReference type="GO" id="GO:0005524">
    <property type="term" value="F:ATP binding"/>
    <property type="evidence" value="ECO:0007669"/>
    <property type="project" value="UniProtKB-KW"/>
</dbReference>
<keyword evidence="6" id="KW-0276">Fatty acid metabolism</keyword>
<keyword evidence="8" id="KW-0443">Lipid metabolism</keyword>
<dbReference type="AlphaFoldDB" id="A0A382S5P3"/>
<protein>
    <recommendedName>
        <fullName evidence="2">acetyl-CoA carboxytransferase</fullName>
        <ecNumber evidence="2">2.1.3.15</ecNumber>
    </recommendedName>
</protein>